<dbReference type="Proteomes" id="UP001344658">
    <property type="component" value="Unassembled WGS sequence"/>
</dbReference>
<dbReference type="SUPFAM" id="SSF88946">
    <property type="entry name" value="Sigma2 domain of RNA polymerase sigma factors"/>
    <property type="match status" value="1"/>
</dbReference>
<dbReference type="Gene3D" id="1.10.1740.10">
    <property type="match status" value="1"/>
</dbReference>
<dbReference type="NCBIfam" id="TIGR02937">
    <property type="entry name" value="sigma70-ECF"/>
    <property type="match status" value="1"/>
</dbReference>
<keyword evidence="2" id="KW-0805">Transcription regulation</keyword>
<feature type="domain" description="RNA polymerase sigma-70 region 2" evidence="6">
    <location>
        <begin position="31"/>
        <end position="98"/>
    </location>
</feature>
<evidence type="ECO:0000256" key="3">
    <source>
        <dbReference type="ARBA" id="ARBA00023082"/>
    </source>
</evidence>
<sequence length="312" mass="33372">MSAMSGDAGPAQDAALTRAAQAGDVSALGLLLERHRPGMRAVALGVLGPGPDVDDVLQEAALVALRRITDVRDPASAGAWLRMVVRNSCRNLLRASRRAEPVAEVPLPPDRATPERALQDHALRDWIWEAVESLTPTLRLPVVLRYFATGTTSYQQIAEACGVPVGTVRSRLSQARATLAGALAATADTRHEDALRRTEDSWQEAYATLAAAERGEFGKVLKDRYSPDVALLAGGERLGGAGLLLAGMDGDLALGIRQRPVHIVAGRSLLVWEMDLVNPPDRPDHCPPGVAWIMTLAGGRVDRISLVHTPRP</sequence>
<keyword evidence="3" id="KW-0731">Sigma factor</keyword>
<dbReference type="RefSeq" id="WP_330795351.1">
    <property type="nucleotide sequence ID" value="NZ_JAZEWV010000009.1"/>
</dbReference>
<dbReference type="InterPro" id="IPR013249">
    <property type="entry name" value="RNA_pol_sigma70_r4_t2"/>
</dbReference>
<dbReference type="Pfam" id="PF04542">
    <property type="entry name" value="Sigma70_r2"/>
    <property type="match status" value="1"/>
</dbReference>
<dbReference type="InterPro" id="IPR036388">
    <property type="entry name" value="WH-like_DNA-bd_sf"/>
</dbReference>
<dbReference type="Pfam" id="PF08281">
    <property type="entry name" value="Sigma70_r4_2"/>
    <property type="match status" value="1"/>
</dbReference>
<dbReference type="InterPro" id="IPR013325">
    <property type="entry name" value="RNA_pol_sigma_r2"/>
</dbReference>
<dbReference type="PANTHER" id="PTHR43133:SF8">
    <property type="entry name" value="RNA POLYMERASE SIGMA FACTOR HI_1459-RELATED"/>
    <property type="match status" value="1"/>
</dbReference>
<dbReference type="InterPro" id="IPR014284">
    <property type="entry name" value="RNA_pol_sigma-70_dom"/>
</dbReference>
<name>A0ABU7PBI3_9ACTN</name>
<dbReference type="PANTHER" id="PTHR43133">
    <property type="entry name" value="RNA POLYMERASE ECF-TYPE SIGMA FACTO"/>
    <property type="match status" value="1"/>
</dbReference>
<evidence type="ECO:0000256" key="2">
    <source>
        <dbReference type="ARBA" id="ARBA00023015"/>
    </source>
</evidence>
<dbReference type="InterPro" id="IPR039425">
    <property type="entry name" value="RNA_pol_sigma-70-like"/>
</dbReference>
<evidence type="ECO:0000259" key="6">
    <source>
        <dbReference type="Pfam" id="PF04542"/>
    </source>
</evidence>
<dbReference type="InterPro" id="IPR007627">
    <property type="entry name" value="RNA_pol_sigma70_r2"/>
</dbReference>
<evidence type="ECO:0000313" key="8">
    <source>
        <dbReference type="EMBL" id="MEE4543173.1"/>
    </source>
</evidence>
<evidence type="ECO:0000256" key="1">
    <source>
        <dbReference type="ARBA" id="ARBA00010641"/>
    </source>
</evidence>
<gene>
    <name evidence="8" type="ORF">V2S66_14490</name>
</gene>
<organism evidence="8 9">
    <name type="scientific">Actinacidiphila polyblastidii</name>
    <dbReference type="NCBI Taxonomy" id="3110430"/>
    <lineage>
        <taxon>Bacteria</taxon>
        <taxon>Bacillati</taxon>
        <taxon>Actinomycetota</taxon>
        <taxon>Actinomycetes</taxon>
        <taxon>Kitasatosporales</taxon>
        <taxon>Streptomycetaceae</taxon>
        <taxon>Actinacidiphila</taxon>
    </lineage>
</organism>
<evidence type="ECO:0000313" key="9">
    <source>
        <dbReference type="Proteomes" id="UP001344658"/>
    </source>
</evidence>
<dbReference type="EMBL" id="JAZEWV010000009">
    <property type="protein sequence ID" value="MEE4543173.1"/>
    <property type="molecule type" value="Genomic_DNA"/>
</dbReference>
<evidence type="ECO:0000259" key="7">
    <source>
        <dbReference type="Pfam" id="PF08281"/>
    </source>
</evidence>
<dbReference type="Gene3D" id="1.10.10.10">
    <property type="entry name" value="Winged helix-like DNA-binding domain superfamily/Winged helix DNA-binding domain"/>
    <property type="match status" value="1"/>
</dbReference>
<dbReference type="InterPro" id="IPR013324">
    <property type="entry name" value="RNA_pol_sigma_r3/r4-like"/>
</dbReference>
<protein>
    <submittedName>
        <fullName evidence="8">Sigma-70 family RNA polymerase sigma factor</fullName>
    </submittedName>
</protein>
<evidence type="ECO:0000256" key="4">
    <source>
        <dbReference type="ARBA" id="ARBA00023125"/>
    </source>
</evidence>
<evidence type="ECO:0000256" key="5">
    <source>
        <dbReference type="ARBA" id="ARBA00023163"/>
    </source>
</evidence>
<accession>A0ABU7PBI3</accession>
<dbReference type="SUPFAM" id="SSF88659">
    <property type="entry name" value="Sigma3 and sigma4 domains of RNA polymerase sigma factors"/>
    <property type="match status" value="1"/>
</dbReference>
<proteinExistence type="inferred from homology"/>
<keyword evidence="4" id="KW-0238">DNA-binding</keyword>
<reference evidence="8 9" key="1">
    <citation type="submission" date="2023-12" db="EMBL/GenBank/DDBJ databases">
        <title>Streptomyces sp. V4-01.</title>
        <authorList>
            <person name="Somphong A."/>
            <person name="Phongsopitanun W."/>
        </authorList>
    </citation>
    <scope>NUCLEOTIDE SEQUENCE [LARGE SCALE GENOMIC DNA]</scope>
    <source>
        <strain evidence="8 9">V4-01</strain>
    </source>
</reference>
<keyword evidence="9" id="KW-1185">Reference proteome</keyword>
<keyword evidence="5" id="KW-0804">Transcription</keyword>
<comment type="caution">
    <text evidence="8">The sequence shown here is derived from an EMBL/GenBank/DDBJ whole genome shotgun (WGS) entry which is preliminary data.</text>
</comment>
<feature type="domain" description="RNA polymerase sigma factor 70 region 4 type 2" evidence="7">
    <location>
        <begin position="125"/>
        <end position="179"/>
    </location>
</feature>
<comment type="similarity">
    <text evidence="1">Belongs to the sigma-70 factor family. ECF subfamily.</text>
</comment>